<evidence type="ECO:0000256" key="1">
    <source>
        <dbReference type="SAM" id="MobiDB-lite"/>
    </source>
</evidence>
<dbReference type="Proteomes" id="UP000193040">
    <property type="component" value="Unassembled WGS sequence"/>
</dbReference>
<sequence length="64" mass="6767">MTSTRVEKVREAADVAIGLLQVLLVPARFASPWRRAAAADDAPPPTPEACPPPPRSEPPQQPAA</sequence>
<comment type="caution">
    <text evidence="2">The sequence shown here is derived from an EMBL/GenBank/DDBJ whole genome shotgun (WGS) entry which is preliminary data.</text>
</comment>
<accession>A0A1X0XT07</accession>
<gene>
    <name evidence="2" type="ORF">B5M45_24205</name>
</gene>
<reference evidence="2 3" key="1">
    <citation type="submission" date="2017-03" db="EMBL/GenBank/DDBJ databases">
        <title>Genomic insights into Mycobacterium simiae human colonization.</title>
        <authorList>
            <person name="Steffani J.L."/>
            <person name="Brunck M.E."/>
            <person name="Cruz E."/>
            <person name="Montiel R."/>
            <person name="Barona F."/>
        </authorList>
    </citation>
    <scope>NUCLEOTIDE SEQUENCE [LARGE SCALE GENOMIC DNA]</scope>
    <source>
        <strain evidence="2 3">MsiGto</strain>
    </source>
</reference>
<feature type="compositionally biased region" description="Pro residues" evidence="1">
    <location>
        <begin position="42"/>
        <end position="64"/>
    </location>
</feature>
<organism evidence="2 3">
    <name type="scientific">Mycobacterium simiae</name>
    <name type="common">Mycobacterium habana</name>
    <dbReference type="NCBI Taxonomy" id="1784"/>
    <lineage>
        <taxon>Bacteria</taxon>
        <taxon>Bacillati</taxon>
        <taxon>Actinomycetota</taxon>
        <taxon>Actinomycetes</taxon>
        <taxon>Mycobacteriales</taxon>
        <taxon>Mycobacteriaceae</taxon>
        <taxon>Mycobacterium</taxon>
        <taxon>Mycobacterium simiae complex</taxon>
    </lineage>
</organism>
<dbReference type="RefSeq" id="WP_061558769.1">
    <property type="nucleotide sequence ID" value="NZ_JASWDE010000010.1"/>
</dbReference>
<feature type="region of interest" description="Disordered" evidence="1">
    <location>
        <begin position="35"/>
        <end position="64"/>
    </location>
</feature>
<protein>
    <submittedName>
        <fullName evidence="2">Uncharacterized protein</fullName>
    </submittedName>
</protein>
<evidence type="ECO:0000313" key="3">
    <source>
        <dbReference type="Proteomes" id="UP000193040"/>
    </source>
</evidence>
<name>A0A1X0XT07_MYCSI</name>
<evidence type="ECO:0000313" key="2">
    <source>
        <dbReference type="EMBL" id="ORJ55990.1"/>
    </source>
</evidence>
<proteinExistence type="predicted"/>
<dbReference type="AlphaFoldDB" id="A0A1X0XT07"/>
<dbReference type="EMBL" id="MZZM01000028">
    <property type="protein sequence ID" value="ORJ55990.1"/>
    <property type="molecule type" value="Genomic_DNA"/>
</dbReference>
<keyword evidence="3" id="KW-1185">Reference proteome</keyword>